<accession>A0A1J1I629</accession>
<dbReference type="Proteomes" id="UP000183832">
    <property type="component" value="Unassembled WGS sequence"/>
</dbReference>
<dbReference type="AlphaFoldDB" id="A0A1J1I629"/>
<evidence type="ECO:0000313" key="2">
    <source>
        <dbReference type="EMBL" id="CRK95720.1"/>
    </source>
</evidence>
<evidence type="ECO:0000313" key="3">
    <source>
        <dbReference type="Proteomes" id="UP000183832"/>
    </source>
</evidence>
<keyword evidence="1" id="KW-0812">Transmembrane</keyword>
<evidence type="ECO:0000256" key="1">
    <source>
        <dbReference type="SAM" id="Phobius"/>
    </source>
</evidence>
<organism evidence="2 3">
    <name type="scientific">Clunio marinus</name>
    <dbReference type="NCBI Taxonomy" id="568069"/>
    <lineage>
        <taxon>Eukaryota</taxon>
        <taxon>Metazoa</taxon>
        <taxon>Ecdysozoa</taxon>
        <taxon>Arthropoda</taxon>
        <taxon>Hexapoda</taxon>
        <taxon>Insecta</taxon>
        <taxon>Pterygota</taxon>
        <taxon>Neoptera</taxon>
        <taxon>Endopterygota</taxon>
        <taxon>Diptera</taxon>
        <taxon>Nematocera</taxon>
        <taxon>Chironomoidea</taxon>
        <taxon>Chironomidae</taxon>
        <taxon>Clunio</taxon>
    </lineage>
</organism>
<reference evidence="2 3" key="1">
    <citation type="submission" date="2015-04" db="EMBL/GenBank/DDBJ databases">
        <authorList>
            <person name="Syromyatnikov M.Y."/>
            <person name="Popov V.N."/>
        </authorList>
    </citation>
    <scope>NUCLEOTIDE SEQUENCE [LARGE SCALE GENOMIC DNA]</scope>
</reference>
<dbReference type="EMBL" id="CVRI01000042">
    <property type="protein sequence ID" value="CRK95720.1"/>
    <property type="molecule type" value="Genomic_DNA"/>
</dbReference>
<keyword evidence="1" id="KW-0472">Membrane</keyword>
<protein>
    <submittedName>
        <fullName evidence="2">CLUMA_CG009177, isoform A</fullName>
    </submittedName>
</protein>
<gene>
    <name evidence="2" type="ORF">CLUMA_CG009177</name>
</gene>
<keyword evidence="3" id="KW-1185">Reference proteome</keyword>
<keyword evidence="1" id="KW-1133">Transmembrane helix</keyword>
<sequence length="65" mass="7726">MAVLASSFLQKYPMRKFSTEFKLNDLINKYRLRHRNFFVEISQSCLVLFFILAIDNRIAAVFGHR</sequence>
<proteinExistence type="predicted"/>
<feature type="transmembrane region" description="Helical" evidence="1">
    <location>
        <begin position="37"/>
        <end position="54"/>
    </location>
</feature>
<name>A0A1J1I629_9DIPT</name>